<dbReference type="AlphaFoldDB" id="A0A7C4GB39"/>
<accession>A0A7C4GB39</accession>
<keyword evidence="1" id="KW-0963">Cytoplasm</keyword>
<dbReference type="PANTHER" id="PTHR30307:SF0">
    <property type="entry name" value="S-ADENOSYLMETHIONINE:TRNA RIBOSYLTRANSFERASE-ISOMERASE"/>
    <property type="match status" value="1"/>
</dbReference>
<dbReference type="Pfam" id="PF02547">
    <property type="entry name" value="Queuosine_synth"/>
    <property type="match status" value="1"/>
</dbReference>
<evidence type="ECO:0000256" key="3">
    <source>
        <dbReference type="ARBA" id="ARBA00022691"/>
    </source>
</evidence>
<dbReference type="EMBL" id="DSUT01000105">
    <property type="protein sequence ID" value="HGK28330.1"/>
    <property type="molecule type" value="Genomic_DNA"/>
</dbReference>
<evidence type="ECO:0000256" key="2">
    <source>
        <dbReference type="ARBA" id="ARBA00022679"/>
    </source>
</evidence>
<dbReference type="InterPro" id="IPR042119">
    <property type="entry name" value="QueA_dom2"/>
</dbReference>
<protein>
    <submittedName>
        <fullName evidence="5">S-adenosylmethionine:tRNA ribosyltransferase-isomerase</fullName>
    </submittedName>
</protein>
<evidence type="ECO:0000256" key="4">
    <source>
        <dbReference type="ARBA" id="ARBA00022785"/>
    </source>
</evidence>
<sequence length="252" mass="28422">MRLGCGHIENRRRGREHDPNPVCRVAEKREGGVAIFEWLRQEPVFDFLDRCGVTPLPPYIKERLDDRDRYQTVYARRTGSAAAPTAGLHFTPDILAALETRARMERVTLHIGMDTFQPVAVDDLADHRMHTEHIEISESAAAAVCNARDQSRRVTAVGTTAVRALEAWAAHCMQSHGELRPLPLSARTDLFIRQGHTFRAVDALLTNFHLPRSTLLVMICAFAGRENVLRAYSEAVERGYRFFSFGDAMLIL</sequence>
<keyword evidence="2 5" id="KW-0808">Transferase</keyword>
<dbReference type="InterPro" id="IPR036100">
    <property type="entry name" value="QueA_sf"/>
</dbReference>
<dbReference type="InterPro" id="IPR042118">
    <property type="entry name" value="QueA_dom1"/>
</dbReference>
<organism evidence="5">
    <name type="scientific">candidate division WOR-3 bacterium</name>
    <dbReference type="NCBI Taxonomy" id="2052148"/>
    <lineage>
        <taxon>Bacteria</taxon>
        <taxon>Bacteria division WOR-3</taxon>
    </lineage>
</organism>
<name>A0A7C4GB39_UNCW3</name>
<keyword evidence="5" id="KW-0413">Isomerase</keyword>
<keyword evidence="3" id="KW-0949">S-adenosyl-L-methionine</keyword>
<dbReference type="Gene3D" id="2.40.10.240">
    <property type="entry name" value="QueA-like"/>
    <property type="match status" value="1"/>
</dbReference>
<keyword evidence="4" id="KW-0671">Queuosine biosynthesis</keyword>
<dbReference type="GO" id="GO:0008616">
    <property type="term" value="P:tRNA queuosine(34) biosynthetic process"/>
    <property type="evidence" value="ECO:0007669"/>
    <property type="project" value="UniProtKB-KW"/>
</dbReference>
<evidence type="ECO:0000313" key="5">
    <source>
        <dbReference type="EMBL" id="HGK28330.1"/>
    </source>
</evidence>
<dbReference type="PANTHER" id="PTHR30307">
    <property type="entry name" value="S-ADENOSYLMETHIONINE:TRNA RIBOSYLTRANSFERASE-ISOMERASE"/>
    <property type="match status" value="1"/>
</dbReference>
<dbReference type="Gene3D" id="3.40.1780.10">
    <property type="entry name" value="QueA-like"/>
    <property type="match status" value="1"/>
</dbReference>
<evidence type="ECO:0000256" key="1">
    <source>
        <dbReference type="ARBA" id="ARBA00022490"/>
    </source>
</evidence>
<proteinExistence type="predicted"/>
<comment type="caution">
    <text evidence="5">The sequence shown here is derived from an EMBL/GenBank/DDBJ whole genome shotgun (WGS) entry which is preliminary data.</text>
</comment>
<dbReference type="GO" id="GO:0051075">
    <property type="term" value="F:S-adenosylmethionine:tRNA ribosyltransferase-isomerase activity"/>
    <property type="evidence" value="ECO:0007669"/>
    <property type="project" value="TreeGrafter"/>
</dbReference>
<dbReference type="InterPro" id="IPR003699">
    <property type="entry name" value="QueA"/>
</dbReference>
<reference evidence="5" key="1">
    <citation type="journal article" date="2020" name="mSystems">
        <title>Genome- and Community-Level Interaction Insights into Carbon Utilization and Element Cycling Functions of Hydrothermarchaeota in Hydrothermal Sediment.</title>
        <authorList>
            <person name="Zhou Z."/>
            <person name="Liu Y."/>
            <person name="Xu W."/>
            <person name="Pan J."/>
            <person name="Luo Z.H."/>
            <person name="Li M."/>
        </authorList>
    </citation>
    <scope>NUCLEOTIDE SEQUENCE [LARGE SCALE GENOMIC DNA]</scope>
    <source>
        <strain evidence="5">SpSt-488</strain>
    </source>
</reference>
<gene>
    <name evidence="5" type="ORF">ENS41_05180</name>
</gene>
<dbReference type="SUPFAM" id="SSF111337">
    <property type="entry name" value="QueA-like"/>
    <property type="match status" value="1"/>
</dbReference>